<evidence type="ECO:0000256" key="1">
    <source>
        <dbReference type="ARBA" id="ARBA00000085"/>
    </source>
</evidence>
<dbReference type="Pfam" id="PF02518">
    <property type="entry name" value="HATPase_c"/>
    <property type="match status" value="1"/>
</dbReference>
<dbReference type="Gene3D" id="2.60.40.10">
    <property type="entry name" value="Immunoglobulins"/>
    <property type="match status" value="1"/>
</dbReference>
<sequence>MIKLIMNTKYQLVVKSIILILILSVFSILPSWGLSGKLFNTDNQLSSNLATQVFQDKSGFIWIATRNGLNTYDGYHITVIKKDMSNFLGLNSNYIISLAQDEKEHILLGTNNSLLEFTGSEFLKIPMLDSKGKELATYVKQVYPLKNKDVAVATSGYGIMLKKQDEQKCHAMKGEVEKLKYIHKLLEDKRGRLWIITEDGKLYRKETNGRVTSHFAGTEGVGAQDIQQDALGNIYLASKNQGVYLLRAGSNAFTRISSIGNLPIDNIYISRNNKLYIGCDGLGIYVYDPQTGFLQDNPLFSRLVNLAKSKVTSIIEDNQGNIWVSMLQKGVFMQSNIQNDFNYMGFRLGNRNVIGENCVTSLSINQGNQVWVGTDKDGLYLFNIATRSVEGHFLNQSTVLTLCKDQQGRTWVGTYTDGLGYMDAAGSFHPVDLGISKSVGIFDIKQDPQGNIWIATMGEGLFCLQKDGSRRNYKAKYGADNNLKVNSLPNDYLTKMALSKDGNHVYIATSVGLACLDRKRNSWVSTFKGINCLNKNSFSHCVFVDSKDHVWYGTENGAFCFDFRKGIEPKHYSTANGLTDNSVASITEDYQGNIWIGTIKGLNKLALKSGTITKFYAESGLQSNEFSDASVCTTQDRKTILMGGSGGLNWFQADQVRQHPWQAKVVISGFILNNKMVTPGMKSGSYTITDNWSTFSRDFQLSHEDNTFTLQLSTLTYNDVEQISYVYSINGDAWRTVPAGQNELAFSHMAPGSYKYRIKAICNGYETPVKEFTITIHPAWYASIWAKLFYLLLLIAAIMLYLRHRKRQMEDQLILQQHIHAEEMGEAKIKFFMNSSHEIRTPLTLIITPLLSLIKEDKEPHRQGIYEIIRKNSERILHLINQMMDLRKIDKGQMVMRMCQTDMVAFINEEYELFRQQALAKNIDFEYQHDSEELPVWIDRNNFDKVIINTLSNAFKFTPTAGHILLSLTHTEHHAYISIKDSGIGIPKDKLETIFQRFYQTPADPNDRNVGTGIGLDLTRSLVELHYGSISARNNEGEKGSKFEHGSEFIIRIPLGKDHLKPEELIDEEEVKEEQNLELAEVKQLEQEVKETENAEKAESAAGTTDMQGNLPASARGNKAEIVIVEDEEDIQDYLKAQLSSDFNIRTYPNGKVALNEILKNKPDLIISDIMMPEMDGTTLCAKLKSNINTNDVPIILLTAKSREEDQLEGLQTGADAYILKPFNMDILRRTIINLLTMRRTLKNKFTGKESQEEKVEQRKIQTPDDALMQRVMEVINENIGDSDLSVDMIAQKVGISRVHLHRKMKELTNQTPHSFIRNIRLQQAAKLLKDGKQSITDVMYACGFSNSASFSTMFKNLYGCSPREYMMNAMKE</sequence>
<dbReference type="InterPro" id="IPR001789">
    <property type="entry name" value="Sig_transdc_resp-reg_receiver"/>
</dbReference>
<dbReference type="SMART" id="SM00342">
    <property type="entry name" value="HTH_ARAC"/>
    <property type="match status" value="1"/>
</dbReference>
<keyword evidence="13" id="KW-1133">Transmembrane helix</keyword>
<dbReference type="Gene3D" id="1.10.10.60">
    <property type="entry name" value="Homeodomain-like"/>
    <property type="match status" value="2"/>
</dbReference>
<dbReference type="OrthoDB" id="717811at2"/>
<feature type="region of interest" description="Disordered" evidence="12">
    <location>
        <begin position="1088"/>
        <end position="1113"/>
    </location>
</feature>
<evidence type="ECO:0000256" key="6">
    <source>
        <dbReference type="ARBA" id="ARBA00022777"/>
    </source>
</evidence>
<comment type="caution">
    <text evidence="17">The sequence shown here is derived from an EMBL/GenBank/DDBJ whole genome shotgun (WGS) entry which is preliminary data.</text>
</comment>
<keyword evidence="8" id="KW-0902">Two-component regulatory system</keyword>
<dbReference type="SUPFAM" id="SSF50969">
    <property type="entry name" value="YVTN repeat-like/Quinoprotein amine dehydrogenase"/>
    <property type="match status" value="1"/>
</dbReference>
<feature type="domain" description="Response regulatory" evidence="16">
    <location>
        <begin position="1121"/>
        <end position="1236"/>
    </location>
</feature>
<dbReference type="Gene3D" id="3.30.565.10">
    <property type="entry name" value="Histidine kinase-like ATPase, C-terminal domain"/>
    <property type="match status" value="1"/>
</dbReference>
<evidence type="ECO:0000259" key="14">
    <source>
        <dbReference type="PROSITE" id="PS01124"/>
    </source>
</evidence>
<dbReference type="Proteomes" id="UP000297872">
    <property type="component" value="Unassembled WGS sequence"/>
</dbReference>
<evidence type="ECO:0000256" key="7">
    <source>
        <dbReference type="ARBA" id="ARBA00022840"/>
    </source>
</evidence>
<accession>A0A4Y8VRT1</accession>
<dbReference type="SMART" id="SM00387">
    <property type="entry name" value="HATPase_c"/>
    <property type="match status" value="1"/>
</dbReference>
<keyword evidence="13" id="KW-0812">Transmembrane</keyword>
<keyword evidence="10" id="KW-0804">Transcription</keyword>
<evidence type="ECO:0000256" key="12">
    <source>
        <dbReference type="SAM" id="MobiDB-lite"/>
    </source>
</evidence>
<dbReference type="Gene3D" id="2.130.10.10">
    <property type="entry name" value="YVTN repeat-like/Quinoprotein amine dehydrogenase"/>
    <property type="match status" value="2"/>
</dbReference>
<evidence type="ECO:0000259" key="16">
    <source>
        <dbReference type="PROSITE" id="PS50110"/>
    </source>
</evidence>
<dbReference type="CDD" id="cd00082">
    <property type="entry name" value="HisKA"/>
    <property type="match status" value="1"/>
</dbReference>
<dbReference type="InterPro" id="IPR015943">
    <property type="entry name" value="WD40/YVTN_repeat-like_dom_sf"/>
</dbReference>
<dbReference type="SMART" id="SM00448">
    <property type="entry name" value="REC"/>
    <property type="match status" value="1"/>
</dbReference>
<dbReference type="Gene3D" id="3.40.50.2300">
    <property type="match status" value="1"/>
</dbReference>
<comment type="catalytic activity">
    <reaction evidence="1">
        <text>ATP + protein L-histidine = ADP + protein N-phospho-L-histidine.</text>
        <dbReference type="EC" id="2.7.13.3"/>
    </reaction>
</comment>
<dbReference type="InterPro" id="IPR011044">
    <property type="entry name" value="Quino_amine_DH_bsu"/>
</dbReference>
<dbReference type="Pfam" id="PF00512">
    <property type="entry name" value="HisKA"/>
    <property type="match status" value="1"/>
</dbReference>
<evidence type="ECO:0000256" key="10">
    <source>
        <dbReference type="ARBA" id="ARBA00023163"/>
    </source>
</evidence>
<evidence type="ECO:0000256" key="9">
    <source>
        <dbReference type="ARBA" id="ARBA00023015"/>
    </source>
</evidence>
<dbReference type="InterPro" id="IPR003661">
    <property type="entry name" value="HisK_dim/P_dom"/>
</dbReference>
<evidence type="ECO:0000256" key="13">
    <source>
        <dbReference type="SAM" id="Phobius"/>
    </source>
</evidence>
<dbReference type="EMBL" id="SGVY01000008">
    <property type="protein sequence ID" value="TFH83038.1"/>
    <property type="molecule type" value="Genomic_DNA"/>
</dbReference>
<keyword evidence="18" id="KW-1185">Reference proteome</keyword>
<evidence type="ECO:0000256" key="8">
    <source>
        <dbReference type="ARBA" id="ARBA00023012"/>
    </source>
</evidence>
<feature type="transmembrane region" description="Helical" evidence="13">
    <location>
        <begin position="779"/>
        <end position="802"/>
    </location>
</feature>
<evidence type="ECO:0000256" key="11">
    <source>
        <dbReference type="PROSITE-ProRule" id="PRU00169"/>
    </source>
</evidence>
<dbReference type="SUPFAM" id="SSF55874">
    <property type="entry name" value="ATPase domain of HSP90 chaperone/DNA topoisomerase II/histidine kinase"/>
    <property type="match status" value="1"/>
</dbReference>
<evidence type="ECO:0000256" key="5">
    <source>
        <dbReference type="ARBA" id="ARBA00022741"/>
    </source>
</evidence>
<dbReference type="SUPFAM" id="SSF46689">
    <property type="entry name" value="Homeodomain-like"/>
    <property type="match status" value="2"/>
</dbReference>
<dbReference type="InterPro" id="IPR036890">
    <property type="entry name" value="HATPase_C_sf"/>
</dbReference>
<protein>
    <recommendedName>
        <fullName evidence="2">histidine kinase</fullName>
        <ecNumber evidence="2">2.7.13.3</ecNumber>
    </recommendedName>
</protein>
<dbReference type="SUPFAM" id="SSF63829">
    <property type="entry name" value="Calcium-dependent phosphotriesterase"/>
    <property type="match status" value="1"/>
</dbReference>
<dbReference type="Pfam" id="PF07494">
    <property type="entry name" value="Reg_prop"/>
    <property type="match status" value="4"/>
</dbReference>
<keyword evidence="4" id="KW-0808">Transferase</keyword>
<dbReference type="InterPro" id="IPR003594">
    <property type="entry name" value="HATPase_dom"/>
</dbReference>
<dbReference type="InterPro" id="IPR018060">
    <property type="entry name" value="HTH_AraC"/>
</dbReference>
<dbReference type="PANTHER" id="PTHR43547:SF2">
    <property type="entry name" value="HYBRID SIGNAL TRANSDUCTION HISTIDINE KINASE C"/>
    <property type="match status" value="1"/>
</dbReference>
<dbReference type="InterPro" id="IPR013783">
    <property type="entry name" value="Ig-like_fold"/>
</dbReference>
<name>A0A4Y8VRT1_9BACT</name>
<dbReference type="InterPro" id="IPR004358">
    <property type="entry name" value="Sig_transdc_His_kin-like_C"/>
</dbReference>
<dbReference type="GO" id="GO:0000155">
    <property type="term" value="F:phosphorelay sensor kinase activity"/>
    <property type="evidence" value="ECO:0007669"/>
    <property type="project" value="InterPro"/>
</dbReference>
<keyword evidence="5" id="KW-0547">Nucleotide-binding</keyword>
<keyword evidence="9" id="KW-0805">Transcription regulation</keyword>
<dbReference type="Pfam" id="PF12833">
    <property type="entry name" value="HTH_18"/>
    <property type="match status" value="1"/>
</dbReference>
<feature type="compositionally biased region" description="Basic and acidic residues" evidence="12">
    <location>
        <begin position="1088"/>
        <end position="1099"/>
    </location>
</feature>
<dbReference type="InterPro" id="IPR011006">
    <property type="entry name" value="CheY-like_superfamily"/>
</dbReference>
<dbReference type="SMART" id="SM00388">
    <property type="entry name" value="HisKA"/>
    <property type="match status" value="1"/>
</dbReference>
<dbReference type="EC" id="2.7.13.3" evidence="2"/>
<evidence type="ECO:0000313" key="17">
    <source>
        <dbReference type="EMBL" id="TFH83038.1"/>
    </source>
</evidence>
<dbReference type="GO" id="GO:0003700">
    <property type="term" value="F:DNA-binding transcription factor activity"/>
    <property type="evidence" value="ECO:0007669"/>
    <property type="project" value="InterPro"/>
</dbReference>
<keyword evidence="3 11" id="KW-0597">Phosphoprotein</keyword>
<dbReference type="InterPro" id="IPR009057">
    <property type="entry name" value="Homeodomain-like_sf"/>
</dbReference>
<dbReference type="SUPFAM" id="SSF52172">
    <property type="entry name" value="CheY-like"/>
    <property type="match status" value="1"/>
</dbReference>
<feature type="modified residue" description="4-aspartylphosphate" evidence="11">
    <location>
        <position position="1169"/>
    </location>
</feature>
<keyword evidence="7" id="KW-0067">ATP-binding</keyword>
<dbReference type="InterPro" id="IPR036097">
    <property type="entry name" value="HisK_dim/P_sf"/>
</dbReference>
<evidence type="ECO:0000256" key="4">
    <source>
        <dbReference type="ARBA" id="ARBA00022679"/>
    </source>
</evidence>
<dbReference type="CDD" id="cd17574">
    <property type="entry name" value="REC_OmpR"/>
    <property type="match status" value="1"/>
</dbReference>
<dbReference type="PROSITE" id="PS01124">
    <property type="entry name" value="HTH_ARAC_FAMILY_2"/>
    <property type="match status" value="1"/>
</dbReference>
<evidence type="ECO:0000256" key="2">
    <source>
        <dbReference type="ARBA" id="ARBA00012438"/>
    </source>
</evidence>
<feature type="domain" description="Histidine kinase" evidence="15">
    <location>
        <begin position="834"/>
        <end position="1057"/>
    </location>
</feature>
<dbReference type="PROSITE" id="PS50110">
    <property type="entry name" value="RESPONSE_REGULATORY"/>
    <property type="match status" value="1"/>
</dbReference>
<dbReference type="RefSeq" id="WP_134842945.1">
    <property type="nucleotide sequence ID" value="NZ_SGVY01000008.1"/>
</dbReference>
<evidence type="ECO:0000259" key="15">
    <source>
        <dbReference type="PROSITE" id="PS50109"/>
    </source>
</evidence>
<dbReference type="GO" id="GO:0043565">
    <property type="term" value="F:sequence-specific DNA binding"/>
    <property type="evidence" value="ECO:0007669"/>
    <property type="project" value="InterPro"/>
</dbReference>
<keyword evidence="6 17" id="KW-0418">Kinase</keyword>
<reference evidence="17 18" key="1">
    <citation type="submission" date="2019-02" db="EMBL/GenBank/DDBJ databases">
        <title>Draft Genome Sequence of the Prevotella sp. BCRC 81118, Isolated from Human Feces.</title>
        <authorList>
            <person name="Huang C.-H."/>
        </authorList>
    </citation>
    <scope>NUCLEOTIDE SEQUENCE [LARGE SCALE GENOMIC DNA]</scope>
    <source>
        <strain evidence="17 18">BCRC 81118</strain>
    </source>
</reference>
<dbReference type="PROSITE" id="PS50109">
    <property type="entry name" value="HIS_KIN"/>
    <property type="match status" value="1"/>
</dbReference>
<gene>
    <name evidence="17" type="ORF">EXN75_04630</name>
</gene>
<dbReference type="GO" id="GO:0005524">
    <property type="term" value="F:ATP binding"/>
    <property type="evidence" value="ECO:0007669"/>
    <property type="project" value="UniProtKB-KW"/>
</dbReference>
<evidence type="ECO:0000313" key="18">
    <source>
        <dbReference type="Proteomes" id="UP000297872"/>
    </source>
</evidence>
<keyword evidence="13" id="KW-0472">Membrane</keyword>
<dbReference type="FunFam" id="3.30.565.10:FF:000037">
    <property type="entry name" value="Hybrid sensor histidine kinase/response regulator"/>
    <property type="match status" value="1"/>
</dbReference>
<dbReference type="Pfam" id="PF00072">
    <property type="entry name" value="Response_reg"/>
    <property type="match status" value="1"/>
</dbReference>
<dbReference type="GeneID" id="302994579"/>
<dbReference type="SUPFAM" id="SSF47384">
    <property type="entry name" value="Homodimeric domain of signal transducing histidine kinase"/>
    <property type="match status" value="1"/>
</dbReference>
<dbReference type="InterPro" id="IPR005467">
    <property type="entry name" value="His_kinase_dom"/>
</dbReference>
<feature type="domain" description="HTH araC/xylS-type" evidence="14">
    <location>
        <begin position="1270"/>
        <end position="1369"/>
    </location>
</feature>
<dbReference type="PANTHER" id="PTHR43547">
    <property type="entry name" value="TWO-COMPONENT HISTIDINE KINASE"/>
    <property type="match status" value="1"/>
</dbReference>
<dbReference type="InterPro" id="IPR011110">
    <property type="entry name" value="Reg_prop"/>
</dbReference>
<dbReference type="Gene3D" id="1.10.287.130">
    <property type="match status" value="1"/>
</dbReference>
<organism evidence="17 18">
    <name type="scientific">Segatella hominis</name>
    <dbReference type="NCBI Taxonomy" id="2518605"/>
    <lineage>
        <taxon>Bacteria</taxon>
        <taxon>Pseudomonadati</taxon>
        <taxon>Bacteroidota</taxon>
        <taxon>Bacteroidia</taxon>
        <taxon>Bacteroidales</taxon>
        <taxon>Prevotellaceae</taxon>
        <taxon>Segatella</taxon>
    </lineage>
</organism>
<proteinExistence type="predicted"/>
<evidence type="ECO:0000256" key="3">
    <source>
        <dbReference type="ARBA" id="ARBA00022553"/>
    </source>
</evidence>
<dbReference type="PRINTS" id="PR00344">
    <property type="entry name" value="BCTRLSENSOR"/>
</dbReference>
<feature type="transmembrane region" description="Helical" evidence="13">
    <location>
        <begin position="12"/>
        <end position="34"/>
    </location>
</feature>